<evidence type="ECO:0000313" key="2">
    <source>
        <dbReference type="EMBL" id="PZG21733.1"/>
    </source>
</evidence>
<reference evidence="2 3" key="1">
    <citation type="submission" date="2018-01" db="EMBL/GenBank/DDBJ databases">
        <title>Draft genome sequence of Nonomuraea sp. KC333.</title>
        <authorList>
            <person name="Sahin N."/>
            <person name="Saygin H."/>
            <person name="Ay H."/>
        </authorList>
    </citation>
    <scope>NUCLEOTIDE SEQUENCE [LARGE SCALE GENOMIC DNA]</scope>
    <source>
        <strain evidence="2 3">KC333</strain>
    </source>
</reference>
<feature type="compositionally biased region" description="Polar residues" evidence="1">
    <location>
        <begin position="11"/>
        <end position="20"/>
    </location>
</feature>
<dbReference type="AlphaFoldDB" id="A0A2W2EHC0"/>
<feature type="non-terminal residue" evidence="2">
    <location>
        <position position="64"/>
    </location>
</feature>
<protein>
    <submittedName>
        <fullName evidence="2">Uncharacterized protein</fullName>
    </submittedName>
</protein>
<proteinExistence type="predicted"/>
<dbReference type="Proteomes" id="UP000249304">
    <property type="component" value="Unassembled WGS sequence"/>
</dbReference>
<evidence type="ECO:0000313" key="3">
    <source>
        <dbReference type="Proteomes" id="UP000249304"/>
    </source>
</evidence>
<feature type="region of interest" description="Disordered" evidence="1">
    <location>
        <begin position="1"/>
        <end position="37"/>
    </location>
</feature>
<organism evidence="2 3">
    <name type="scientific">Nonomuraea aridisoli</name>
    <dbReference type="NCBI Taxonomy" id="2070368"/>
    <lineage>
        <taxon>Bacteria</taxon>
        <taxon>Bacillati</taxon>
        <taxon>Actinomycetota</taxon>
        <taxon>Actinomycetes</taxon>
        <taxon>Streptosporangiales</taxon>
        <taxon>Streptosporangiaceae</taxon>
        <taxon>Nonomuraea</taxon>
    </lineage>
</organism>
<keyword evidence="3" id="KW-1185">Reference proteome</keyword>
<gene>
    <name evidence="2" type="ORF">C1J01_05615</name>
</gene>
<accession>A0A2W2EHC0</accession>
<sequence>MDYGVAAGDGTPTTTRTNGDLSGAPGDASLRWWGPDGPTGEHRLPVYVLTHRQSHPPPADGVPT</sequence>
<dbReference type="EMBL" id="POUD01000014">
    <property type="protein sequence ID" value="PZG21733.1"/>
    <property type="molecule type" value="Genomic_DNA"/>
</dbReference>
<dbReference type="RefSeq" id="WP_220039750.1">
    <property type="nucleotide sequence ID" value="NZ_POUD01000014.1"/>
</dbReference>
<name>A0A2W2EHC0_9ACTN</name>
<evidence type="ECO:0000256" key="1">
    <source>
        <dbReference type="SAM" id="MobiDB-lite"/>
    </source>
</evidence>
<comment type="caution">
    <text evidence="2">The sequence shown here is derived from an EMBL/GenBank/DDBJ whole genome shotgun (WGS) entry which is preliminary data.</text>
</comment>